<gene>
    <name evidence="1" type="ORF">BGZ65_000049</name>
</gene>
<dbReference type="EMBL" id="JAAAHW010002511">
    <property type="protein sequence ID" value="KAF9991816.1"/>
    <property type="molecule type" value="Genomic_DNA"/>
</dbReference>
<reference evidence="1" key="1">
    <citation type="journal article" date="2020" name="Fungal Divers.">
        <title>Resolving the Mortierellaceae phylogeny through synthesis of multi-gene phylogenetics and phylogenomics.</title>
        <authorList>
            <person name="Vandepol N."/>
            <person name="Liber J."/>
            <person name="Desiro A."/>
            <person name="Na H."/>
            <person name="Kennedy M."/>
            <person name="Barry K."/>
            <person name="Grigoriev I.V."/>
            <person name="Miller A.N."/>
            <person name="O'Donnell K."/>
            <person name="Stajich J.E."/>
            <person name="Bonito G."/>
        </authorList>
    </citation>
    <scope>NUCLEOTIDE SEQUENCE</scope>
    <source>
        <strain evidence="1">MES-2147</strain>
    </source>
</reference>
<protein>
    <submittedName>
        <fullName evidence="1">Uncharacterized protein</fullName>
    </submittedName>
</protein>
<sequence>MARHEGYDLENANEFFDNYSLYLLSIIHILRNGINAPGINIPSGSHLRLAEGVHEVQGILDLRGNTLRSLLNKTISFIREQSSVYQMNRANSEDTLSMIESSDLRSVIRYLKGYDEQGHAPGNLRQTHMPEGDVKWACAGHYLKKQTAAQPQETD</sequence>
<accession>A0A9P6MC44</accession>
<dbReference type="AlphaFoldDB" id="A0A9P6MC44"/>
<feature type="non-terminal residue" evidence="1">
    <location>
        <position position="1"/>
    </location>
</feature>
<proteinExistence type="predicted"/>
<organism evidence="1 2">
    <name type="scientific">Modicella reniformis</name>
    <dbReference type="NCBI Taxonomy" id="1440133"/>
    <lineage>
        <taxon>Eukaryota</taxon>
        <taxon>Fungi</taxon>
        <taxon>Fungi incertae sedis</taxon>
        <taxon>Mucoromycota</taxon>
        <taxon>Mortierellomycotina</taxon>
        <taxon>Mortierellomycetes</taxon>
        <taxon>Mortierellales</taxon>
        <taxon>Mortierellaceae</taxon>
        <taxon>Modicella</taxon>
    </lineage>
</organism>
<dbReference type="Proteomes" id="UP000749646">
    <property type="component" value="Unassembled WGS sequence"/>
</dbReference>
<evidence type="ECO:0000313" key="1">
    <source>
        <dbReference type="EMBL" id="KAF9991816.1"/>
    </source>
</evidence>
<keyword evidence="2" id="KW-1185">Reference proteome</keyword>
<name>A0A9P6MC44_9FUNG</name>
<evidence type="ECO:0000313" key="2">
    <source>
        <dbReference type="Proteomes" id="UP000749646"/>
    </source>
</evidence>
<comment type="caution">
    <text evidence="1">The sequence shown here is derived from an EMBL/GenBank/DDBJ whole genome shotgun (WGS) entry which is preliminary data.</text>
</comment>